<evidence type="ECO:0000256" key="5">
    <source>
        <dbReference type="ARBA" id="ARBA00022777"/>
    </source>
</evidence>
<dbReference type="InterPro" id="IPR013655">
    <property type="entry name" value="PAS_fold_3"/>
</dbReference>
<reference evidence="11" key="1">
    <citation type="submission" date="2023-03" db="EMBL/GenBank/DDBJ databases">
        <title>Lomoglobus Profundus gen. nov., sp. nov., a novel member of the phylum Verrucomicrobia, isolated from deep-marine sediment of South China Sea.</title>
        <authorList>
            <person name="Ahmad T."/>
            <person name="Ishaq S.E."/>
            <person name="Wang F."/>
        </authorList>
    </citation>
    <scope>NUCLEOTIDE SEQUENCE</scope>
    <source>
        <strain evidence="11">LMO-M01</strain>
    </source>
</reference>
<accession>A0AAF0CMN8</accession>
<feature type="domain" description="PAS" evidence="9">
    <location>
        <begin position="812"/>
        <end position="867"/>
    </location>
</feature>
<dbReference type="SMART" id="SM00086">
    <property type="entry name" value="PAC"/>
    <property type="match status" value="3"/>
</dbReference>
<evidence type="ECO:0000259" key="9">
    <source>
        <dbReference type="PROSITE" id="PS50112"/>
    </source>
</evidence>
<feature type="domain" description="Histidine kinase" evidence="8">
    <location>
        <begin position="961"/>
        <end position="1182"/>
    </location>
</feature>
<dbReference type="Pfam" id="PF08448">
    <property type="entry name" value="PAS_4"/>
    <property type="match status" value="2"/>
</dbReference>
<dbReference type="KEGG" id="slom:PXH66_14590"/>
<evidence type="ECO:0000259" key="8">
    <source>
        <dbReference type="PROSITE" id="PS50109"/>
    </source>
</evidence>
<dbReference type="InterPro" id="IPR013656">
    <property type="entry name" value="PAS_4"/>
</dbReference>
<evidence type="ECO:0000313" key="12">
    <source>
        <dbReference type="Proteomes" id="UP001218638"/>
    </source>
</evidence>
<evidence type="ECO:0000313" key="11">
    <source>
        <dbReference type="EMBL" id="WED63561.1"/>
    </source>
</evidence>
<dbReference type="SMART" id="SM00387">
    <property type="entry name" value="HATPase_c"/>
    <property type="match status" value="1"/>
</dbReference>
<proteinExistence type="predicted"/>
<dbReference type="PROSITE" id="PS50113">
    <property type="entry name" value="PAC"/>
    <property type="match status" value="2"/>
</dbReference>
<dbReference type="Gene3D" id="3.30.565.10">
    <property type="entry name" value="Histidine kinase-like ATPase, C-terminal domain"/>
    <property type="match status" value="1"/>
</dbReference>
<dbReference type="PROSITE" id="PS50112">
    <property type="entry name" value="PAS"/>
    <property type="match status" value="2"/>
</dbReference>
<dbReference type="NCBIfam" id="TIGR00229">
    <property type="entry name" value="sensory_box"/>
    <property type="match status" value="4"/>
</dbReference>
<keyword evidence="7" id="KW-0812">Transmembrane</keyword>
<dbReference type="InterPro" id="IPR035965">
    <property type="entry name" value="PAS-like_dom_sf"/>
</dbReference>
<gene>
    <name evidence="11" type="ORF">PXH66_14590</name>
</gene>
<dbReference type="CDD" id="cd00130">
    <property type="entry name" value="PAS"/>
    <property type="match status" value="2"/>
</dbReference>
<keyword evidence="7" id="KW-0472">Membrane</keyword>
<dbReference type="PROSITE" id="PS50109">
    <property type="entry name" value="HIS_KIN"/>
    <property type="match status" value="1"/>
</dbReference>
<sequence>MKVPSGLLNLSFRSWLMLAAGSWSLLLGLGTGTLVYYQGARSFSDLARLDLNDRLERATFRANQLLLSAELSLDSTSHLIAPTAGEGFDAWRRFIRLALPIFEQRPELSRLGFARADGQEFGYLTRTATEGVTLDIQIVAADTGPERHRYHGDAAEPASILPAIDAIALARPSAPNAFGEIHWTSLQPLPLATDEQGISLLRSAAAGTWWIDYNEQDLATFMAALYQETKLRTVLVDRRSEESTLLGVPVSRRAIAANHIHELDTLVARHAQFPAVSYQSTLAEPHEFPHADHTWIGAKMQLPAPHLDWSLAAATPVRSSFGAADGSTRTFIIATLVGTALSLLMASLLARRLARPVEELSASVLKFGDTNLITAATSSAPREILQLGRVLREQGQRLLERQSQLEAAHRETLAQADQRLSHEATLTAIFENTPFDLWITDADGVYTFQNRFSRENYGEVLGQRVEDIKLPPAVITDRIARFRRVLDGEIVYSDTEDMTPLGLRHFHAVESPILRDGKVVGALGVKIDLTSQRRAETALRTSQQRLSRHLENTPLGAVDFDRDFRIRSWNAAAQLIFGWRAEEAIGRVGLMIVPPQYRADVTHAWEALMADTASSRNFNQNITKDGRTIDCEWYNTPTTNADGEIAGVSSLVLDVTERMTAERLFRESEERFQRVFHLSPTPQAILSFPSGRFIDINQSWIDGFGYQRSEVAERTDADLHWWVTPSDREHFVATVRQSGAFPATAVQLFDHKRRKRTVHLCATLARLGHQDCVVISTPDITQRMEAEAELRRQQRFLATLVDQLPGMTFECLVDEDWTMRWVNQGTLALCGYEPAEFLDRQISFNDLIVREDQEPVRELVERTLRKPRESRTYSMEYRIHHRDGRLRWVWEAGEIVRDPQTQIDRIIGFITDVTAQKQAEQELRDLNETLEVRVAARTADLEAANSKLHDLDRLKTEFLATMSHELRTPLNSIIGFSSILERGMVGPMLPEQHHQIGLVNQSARQLLDLINDLLDVSRIDSGRMEFSFAEIDICTVLETIATTLQPQFDGKKLRYETVTEADLNTIVSDSRRVEQVIFNLAFNAVKFTPGPDGRVTVKARSLPDGGIEVSVTDNGIGIRAEHLPQLFEAFRQIDGSARRVYEGVGLGLNLVRKLTAKLGGHIEVNSTYGAGSCFTLTLPAVAPGSSLSV</sequence>
<organism evidence="11 12">
    <name type="scientific">Synoicihabitans lomoniglobus</name>
    <dbReference type="NCBI Taxonomy" id="2909285"/>
    <lineage>
        <taxon>Bacteria</taxon>
        <taxon>Pseudomonadati</taxon>
        <taxon>Verrucomicrobiota</taxon>
        <taxon>Opitutia</taxon>
        <taxon>Opitutales</taxon>
        <taxon>Opitutaceae</taxon>
        <taxon>Synoicihabitans</taxon>
    </lineage>
</organism>
<evidence type="ECO:0000256" key="4">
    <source>
        <dbReference type="ARBA" id="ARBA00022679"/>
    </source>
</evidence>
<dbReference type="CDD" id="cd00082">
    <property type="entry name" value="HisKA"/>
    <property type="match status" value="1"/>
</dbReference>
<dbReference type="SMART" id="SM00091">
    <property type="entry name" value="PAS"/>
    <property type="match status" value="4"/>
</dbReference>
<dbReference type="AlphaFoldDB" id="A0AAF0CMN8"/>
<dbReference type="Pfam" id="PF13426">
    <property type="entry name" value="PAS_9"/>
    <property type="match status" value="1"/>
</dbReference>
<feature type="transmembrane region" description="Helical" evidence="7">
    <location>
        <begin position="331"/>
        <end position="350"/>
    </location>
</feature>
<keyword evidence="3" id="KW-0597">Phosphoprotein</keyword>
<dbReference type="SUPFAM" id="SSF55874">
    <property type="entry name" value="ATPase domain of HSP90 chaperone/DNA topoisomerase II/histidine kinase"/>
    <property type="match status" value="1"/>
</dbReference>
<dbReference type="Gene3D" id="1.10.287.130">
    <property type="match status" value="1"/>
</dbReference>
<dbReference type="SMART" id="SM00388">
    <property type="entry name" value="HisKA"/>
    <property type="match status" value="1"/>
</dbReference>
<feature type="domain" description="PAS" evidence="9">
    <location>
        <begin position="542"/>
        <end position="612"/>
    </location>
</feature>
<dbReference type="RefSeq" id="WP_330929769.1">
    <property type="nucleotide sequence ID" value="NZ_CP119075.1"/>
</dbReference>
<dbReference type="PANTHER" id="PTHR43711">
    <property type="entry name" value="TWO-COMPONENT HISTIDINE KINASE"/>
    <property type="match status" value="1"/>
</dbReference>
<dbReference type="Gene3D" id="3.30.450.20">
    <property type="entry name" value="PAS domain"/>
    <property type="match status" value="4"/>
</dbReference>
<dbReference type="PRINTS" id="PR00344">
    <property type="entry name" value="BCTRLSENSOR"/>
</dbReference>
<evidence type="ECO:0000256" key="3">
    <source>
        <dbReference type="ARBA" id="ARBA00022553"/>
    </source>
</evidence>
<dbReference type="InterPro" id="IPR003594">
    <property type="entry name" value="HATPase_dom"/>
</dbReference>
<dbReference type="Pfam" id="PF08447">
    <property type="entry name" value="PAS_3"/>
    <property type="match status" value="1"/>
</dbReference>
<dbReference type="Pfam" id="PF02518">
    <property type="entry name" value="HATPase_c"/>
    <property type="match status" value="1"/>
</dbReference>
<dbReference type="InterPro" id="IPR001610">
    <property type="entry name" value="PAC"/>
</dbReference>
<evidence type="ECO:0000256" key="7">
    <source>
        <dbReference type="SAM" id="Phobius"/>
    </source>
</evidence>
<feature type="domain" description="PAC" evidence="10">
    <location>
        <begin position="611"/>
        <end position="667"/>
    </location>
</feature>
<dbReference type="InterPro" id="IPR004358">
    <property type="entry name" value="Sig_transdc_His_kin-like_C"/>
</dbReference>
<dbReference type="InterPro" id="IPR005467">
    <property type="entry name" value="His_kinase_dom"/>
</dbReference>
<dbReference type="InterPro" id="IPR036890">
    <property type="entry name" value="HATPase_C_sf"/>
</dbReference>
<protein>
    <recommendedName>
        <fullName evidence="2">histidine kinase</fullName>
        <ecNumber evidence="2">2.7.13.3</ecNumber>
    </recommendedName>
</protein>
<comment type="catalytic activity">
    <reaction evidence="1">
        <text>ATP + protein L-histidine = ADP + protein N-phospho-L-histidine.</text>
        <dbReference type="EC" id="2.7.13.3"/>
    </reaction>
</comment>
<dbReference type="EMBL" id="CP119075">
    <property type="protein sequence ID" value="WED63561.1"/>
    <property type="molecule type" value="Genomic_DNA"/>
</dbReference>
<evidence type="ECO:0000256" key="2">
    <source>
        <dbReference type="ARBA" id="ARBA00012438"/>
    </source>
</evidence>
<dbReference type="EC" id="2.7.13.3" evidence="2"/>
<dbReference type="Gene3D" id="6.10.340.10">
    <property type="match status" value="1"/>
</dbReference>
<keyword evidence="5" id="KW-0418">Kinase</keyword>
<keyword evidence="7" id="KW-1133">Transmembrane helix</keyword>
<dbReference type="PANTHER" id="PTHR43711:SF31">
    <property type="entry name" value="HISTIDINE KINASE"/>
    <property type="match status" value="1"/>
</dbReference>
<dbReference type="Pfam" id="PF00512">
    <property type="entry name" value="HisKA"/>
    <property type="match status" value="1"/>
</dbReference>
<evidence type="ECO:0000259" key="10">
    <source>
        <dbReference type="PROSITE" id="PS50113"/>
    </source>
</evidence>
<dbReference type="CDD" id="cd16922">
    <property type="entry name" value="HATPase_EvgS-ArcB-TorS-like"/>
    <property type="match status" value="1"/>
</dbReference>
<keyword evidence="12" id="KW-1185">Reference proteome</keyword>
<keyword evidence="6" id="KW-0902">Two-component regulatory system</keyword>
<dbReference type="SUPFAM" id="SSF55785">
    <property type="entry name" value="PYP-like sensor domain (PAS domain)"/>
    <property type="match status" value="4"/>
</dbReference>
<dbReference type="InterPro" id="IPR050736">
    <property type="entry name" value="Sensor_HK_Regulatory"/>
</dbReference>
<dbReference type="SUPFAM" id="SSF47384">
    <property type="entry name" value="Homodimeric domain of signal transducing histidine kinase"/>
    <property type="match status" value="1"/>
</dbReference>
<dbReference type="InterPro" id="IPR000014">
    <property type="entry name" value="PAS"/>
</dbReference>
<feature type="domain" description="PAC" evidence="10">
    <location>
        <begin position="873"/>
        <end position="925"/>
    </location>
</feature>
<dbReference type="GO" id="GO:0000155">
    <property type="term" value="F:phosphorelay sensor kinase activity"/>
    <property type="evidence" value="ECO:0007669"/>
    <property type="project" value="InterPro"/>
</dbReference>
<evidence type="ECO:0000256" key="1">
    <source>
        <dbReference type="ARBA" id="ARBA00000085"/>
    </source>
</evidence>
<dbReference type="InterPro" id="IPR003661">
    <property type="entry name" value="HisK_dim/P_dom"/>
</dbReference>
<dbReference type="InterPro" id="IPR036097">
    <property type="entry name" value="HisK_dim/P_sf"/>
</dbReference>
<name>A0AAF0CMN8_9BACT</name>
<dbReference type="InterPro" id="IPR000700">
    <property type="entry name" value="PAS-assoc_C"/>
</dbReference>
<evidence type="ECO:0000256" key="6">
    <source>
        <dbReference type="ARBA" id="ARBA00023012"/>
    </source>
</evidence>
<feature type="transmembrane region" description="Helical" evidence="7">
    <location>
        <begin position="15"/>
        <end position="37"/>
    </location>
</feature>
<dbReference type="Proteomes" id="UP001218638">
    <property type="component" value="Chromosome"/>
</dbReference>
<keyword evidence="4" id="KW-0808">Transferase</keyword>